<dbReference type="AlphaFoldDB" id="A0A1W1UTK5"/>
<evidence type="ECO:0000259" key="5">
    <source>
        <dbReference type="PROSITE" id="PS51935"/>
    </source>
</evidence>
<dbReference type="OrthoDB" id="9808890at2"/>
<proteinExistence type="inferred from homology"/>
<keyword evidence="7" id="KW-1185">Reference proteome</keyword>
<feature type="domain" description="NlpC/P60" evidence="5">
    <location>
        <begin position="192"/>
        <end position="315"/>
    </location>
</feature>
<keyword evidence="2" id="KW-0645">Protease</keyword>
<dbReference type="InterPro" id="IPR038765">
    <property type="entry name" value="Papain-like_cys_pep_sf"/>
</dbReference>
<dbReference type="PROSITE" id="PS51935">
    <property type="entry name" value="NLPC_P60"/>
    <property type="match status" value="1"/>
</dbReference>
<dbReference type="PANTHER" id="PTHR47053:SF1">
    <property type="entry name" value="MUREIN DD-ENDOPEPTIDASE MEPH-RELATED"/>
    <property type="match status" value="1"/>
</dbReference>
<sequence>MFNISKRVPLGVAALAVVSILGLKDTGIFISNHVQTTYSGNQVYFETGEKAEIVETSARGYIVAKGAARVTIPMSKIAVTEVTTSTYKVVQSVAIKNDENQILRNLFLGENVTLNSKKDGVLNVTTEDGINGNVIAEALEFVSSNVKNINKEDAIAKAKTYGDNEIKMTVTKSSANVATASASVAYSAEVTSASAQSAIYSATNKLGSPYIYGSTGSTGYDCSGLVYAVYKNEMGINLPRASRDQSKYGMQVSRNELQPGDLVFFNTTGSGVSHVGIYKGNGAFIHASSGQGKVITSNLSEDYYNDRYVNATRVL</sequence>
<dbReference type="SUPFAM" id="SSF54001">
    <property type="entry name" value="Cysteine proteinases"/>
    <property type="match status" value="1"/>
</dbReference>
<gene>
    <name evidence="6" type="ORF">SAMN00017477_0672</name>
</gene>
<evidence type="ECO:0000313" key="6">
    <source>
        <dbReference type="EMBL" id="SMB84437.1"/>
    </source>
</evidence>
<evidence type="ECO:0000313" key="7">
    <source>
        <dbReference type="Proteomes" id="UP000192368"/>
    </source>
</evidence>
<dbReference type="GO" id="GO:0006508">
    <property type="term" value="P:proteolysis"/>
    <property type="evidence" value="ECO:0007669"/>
    <property type="project" value="UniProtKB-KW"/>
</dbReference>
<dbReference type="RefSeq" id="WP_084230328.1">
    <property type="nucleotide sequence ID" value="NZ_FWWR01000009.1"/>
</dbReference>
<evidence type="ECO:0000256" key="1">
    <source>
        <dbReference type="ARBA" id="ARBA00007074"/>
    </source>
</evidence>
<dbReference type="EMBL" id="FWWR01000009">
    <property type="protein sequence ID" value="SMB84437.1"/>
    <property type="molecule type" value="Genomic_DNA"/>
</dbReference>
<accession>A0A1W1UTK5</accession>
<dbReference type="InterPro" id="IPR000064">
    <property type="entry name" value="NLP_P60_dom"/>
</dbReference>
<dbReference type="Proteomes" id="UP000192368">
    <property type="component" value="Unassembled WGS sequence"/>
</dbReference>
<dbReference type="STRING" id="573058.SAMN00017477_0672"/>
<evidence type="ECO:0000256" key="2">
    <source>
        <dbReference type="ARBA" id="ARBA00022670"/>
    </source>
</evidence>
<dbReference type="PANTHER" id="PTHR47053">
    <property type="entry name" value="MUREIN DD-ENDOPEPTIDASE MEPH-RELATED"/>
    <property type="match status" value="1"/>
</dbReference>
<dbReference type="Pfam" id="PF00877">
    <property type="entry name" value="NLPC_P60"/>
    <property type="match status" value="1"/>
</dbReference>
<reference evidence="7" key="1">
    <citation type="submission" date="2017-04" db="EMBL/GenBank/DDBJ databases">
        <authorList>
            <person name="Varghese N."/>
            <person name="Submissions S."/>
        </authorList>
    </citation>
    <scope>NUCLEOTIDE SEQUENCE [LARGE SCALE GENOMIC DNA]</scope>
    <source>
        <strain evidence="7">DSM 20463</strain>
    </source>
</reference>
<evidence type="ECO:0000256" key="3">
    <source>
        <dbReference type="ARBA" id="ARBA00022801"/>
    </source>
</evidence>
<dbReference type="GO" id="GO:0008234">
    <property type="term" value="F:cysteine-type peptidase activity"/>
    <property type="evidence" value="ECO:0007669"/>
    <property type="project" value="UniProtKB-KW"/>
</dbReference>
<evidence type="ECO:0000256" key="4">
    <source>
        <dbReference type="ARBA" id="ARBA00022807"/>
    </source>
</evidence>
<comment type="similarity">
    <text evidence="1">Belongs to the peptidase C40 family.</text>
</comment>
<name>A0A1W1UTK5_PEPAS</name>
<organism evidence="6 7">
    <name type="scientific">Peptoniphilus asaccharolyticus DSM 20463</name>
    <dbReference type="NCBI Taxonomy" id="573058"/>
    <lineage>
        <taxon>Bacteria</taxon>
        <taxon>Bacillati</taxon>
        <taxon>Bacillota</taxon>
        <taxon>Tissierellia</taxon>
        <taxon>Tissierellales</taxon>
        <taxon>Peptoniphilaceae</taxon>
        <taxon>Peptoniphilus</taxon>
    </lineage>
</organism>
<dbReference type="Gene3D" id="3.90.1720.10">
    <property type="entry name" value="endopeptidase domain like (from Nostoc punctiforme)"/>
    <property type="match status" value="1"/>
</dbReference>
<protein>
    <submittedName>
        <fullName evidence="6">Cell wall-associated hydrolase, NlpC family</fullName>
    </submittedName>
</protein>
<keyword evidence="4" id="KW-0788">Thiol protease</keyword>
<keyword evidence="3 6" id="KW-0378">Hydrolase</keyword>
<dbReference type="InterPro" id="IPR051202">
    <property type="entry name" value="Peptidase_C40"/>
</dbReference>